<feature type="transmembrane region" description="Helical" evidence="1">
    <location>
        <begin position="121"/>
        <end position="145"/>
    </location>
</feature>
<feature type="transmembrane region" description="Helical" evidence="1">
    <location>
        <begin position="32"/>
        <end position="53"/>
    </location>
</feature>
<feature type="transmembrane region" description="Helical" evidence="1">
    <location>
        <begin position="365"/>
        <end position="384"/>
    </location>
</feature>
<feature type="transmembrane region" description="Helical" evidence="1">
    <location>
        <begin position="493"/>
        <end position="517"/>
    </location>
</feature>
<accession>A0A432MJ59</accession>
<reference evidence="2 3" key="2">
    <citation type="submission" date="2019-01" db="EMBL/GenBank/DDBJ databases">
        <title>Tautonia sociabilis, a novel thermotolerant planctomycete of Isosphaeraceae family, isolated from a 4000 m deep subterranean habitat.</title>
        <authorList>
            <person name="Kovaleva O.L."/>
            <person name="Elcheninov A.G."/>
            <person name="Van Heerden E."/>
            <person name="Toshchakov S.V."/>
            <person name="Novikov A."/>
            <person name="Bonch-Osmolovskaya E.A."/>
            <person name="Kublanov I.V."/>
        </authorList>
    </citation>
    <scope>NUCLEOTIDE SEQUENCE [LARGE SCALE GENOMIC DNA]</scope>
    <source>
        <strain evidence="2 3">GM2012</strain>
    </source>
</reference>
<feature type="transmembrane region" description="Helical" evidence="1">
    <location>
        <begin position="258"/>
        <end position="279"/>
    </location>
</feature>
<evidence type="ECO:0000313" key="3">
    <source>
        <dbReference type="Proteomes" id="UP000280296"/>
    </source>
</evidence>
<feature type="transmembrane region" description="Helical" evidence="1">
    <location>
        <begin position="73"/>
        <end position="100"/>
    </location>
</feature>
<dbReference type="AlphaFoldDB" id="A0A432MJ59"/>
<keyword evidence="1" id="KW-1133">Transmembrane helix</keyword>
<dbReference type="EMBL" id="RYZH01000024">
    <property type="protein sequence ID" value="RUL87257.1"/>
    <property type="molecule type" value="Genomic_DNA"/>
</dbReference>
<keyword evidence="3" id="KW-1185">Reference proteome</keyword>
<evidence type="ECO:0000256" key="1">
    <source>
        <dbReference type="SAM" id="Phobius"/>
    </source>
</evidence>
<dbReference type="Pfam" id="PF16949">
    <property type="entry name" value="ABC_tran_2"/>
    <property type="match status" value="1"/>
</dbReference>
<protein>
    <submittedName>
        <fullName evidence="2">Uncharacterized protein</fullName>
    </submittedName>
</protein>
<name>A0A432MJ59_9BACT</name>
<feature type="transmembrane region" description="Helical" evidence="1">
    <location>
        <begin position="420"/>
        <end position="442"/>
    </location>
</feature>
<feature type="transmembrane region" description="Helical" evidence="1">
    <location>
        <begin position="337"/>
        <end position="353"/>
    </location>
</feature>
<sequence>MAPDGRISRAFGFLRRRLVANHRRALLSQSRLRLATVLICSTIFWAGLFVLFFEGFRFLDDYVQVTNEIVEYLFSIFFLSLLIMLLVSTGIILYAALFRAREAAFLMASPAPEDRIFAHKFLEAMAFSSWGFLLLGSPMMVAYGITSLAPWPFYALAFAYHVGFVAIPGGIGAIGAILLANLMPRQRKTVLGIVSVLLLGGLIHTGVQVWSTPGSKLSGEWMNALLDRLEFSTNRLLPSRWIAAGLLSSARGEWGDSLFYLGVMLSHAALAYLAAAVVARDLYRPGYSRVLGGRTARRHFGWYGADLAFHRAFAFIPEPIRLMILKDLRTFRRDPTQWSQFLIFFGLLAFYFVNIRRLGYDVQNAYFRNLLSFLNLAVTALILSTFTSRFIFPMLSLEGRNLWLLGLFPVRRRSIIWGKFAFAAGISLVATEVLILLSGLMLKIGGAMLALHAAIVAVLCFGLSAISVGLGARLPNLREEDPSKIAAGFGGTLNLLVSLAFITLVIAPPAILSHLYFAGQDADMAWMLGRQAESFLYPRLLIAGAISLAFGAIATIVPMRIGIRAFERMEI</sequence>
<feature type="transmembrane region" description="Helical" evidence="1">
    <location>
        <begin position="448"/>
        <end position="472"/>
    </location>
</feature>
<organism evidence="2 3">
    <name type="scientific">Tautonia sociabilis</name>
    <dbReference type="NCBI Taxonomy" id="2080755"/>
    <lineage>
        <taxon>Bacteria</taxon>
        <taxon>Pseudomonadati</taxon>
        <taxon>Planctomycetota</taxon>
        <taxon>Planctomycetia</taxon>
        <taxon>Isosphaerales</taxon>
        <taxon>Isosphaeraceae</taxon>
        <taxon>Tautonia</taxon>
    </lineage>
</organism>
<keyword evidence="1" id="KW-0812">Transmembrane</keyword>
<gene>
    <name evidence="2" type="ORF">TsocGM_13330</name>
</gene>
<feature type="transmembrane region" description="Helical" evidence="1">
    <location>
        <begin position="151"/>
        <end position="178"/>
    </location>
</feature>
<evidence type="ECO:0000313" key="2">
    <source>
        <dbReference type="EMBL" id="RUL87257.1"/>
    </source>
</evidence>
<dbReference type="InterPro" id="IPR031599">
    <property type="entry name" value="ABC_tran_2"/>
</dbReference>
<feature type="transmembrane region" description="Helical" evidence="1">
    <location>
        <begin position="190"/>
        <end position="211"/>
    </location>
</feature>
<keyword evidence="1" id="KW-0472">Membrane</keyword>
<comment type="caution">
    <text evidence="2">The sequence shown here is derived from an EMBL/GenBank/DDBJ whole genome shotgun (WGS) entry which is preliminary data.</text>
</comment>
<proteinExistence type="predicted"/>
<reference evidence="2 3" key="1">
    <citation type="submission" date="2018-12" db="EMBL/GenBank/DDBJ databases">
        <authorList>
            <person name="Toschakov S.V."/>
        </authorList>
    </citation>
    <scope>NUCLEOTIDE SEQUENCE [LARGE SCALE GENOMIC DNA]</scope>
    <source>
        <strain evidence="2 3">GM2012</strain>
    </source>
</reference>
<dbReference type="OrthoDB" id="56319at2"/>
<feature type="transmembrane region" description="Helical" evidence="1">
    <location>
        <begin position="537"/>
        <end position="559"/>
    </location>
</feature>
<dbReference type="Proteomes" id="UP000280296">
    <property type="component" value="Unassembled WGS sequence"/>
</dbReference>